<accession>A0AAV3YWB9</accession>
<proteinExistence type="predicted"/>
<dbReference type="Proteomes" id="UP000735302">
    <property type="component" value="Unassembled WGS sequence"/>
</dbReference>
<protein>
    <submittedName>
        <fullName evidence="1">Uncharacterized protein</fullName>
    </submittedName>
</protein>
<sequence>MTASVSHLVQSNVGGHAEERILESLARLSTSSIKRNKWISGINLKRFQAEIKASTNTVNELLLAGDCSQFYPRPETAMQCNVDKCSEACNKFDWTMRSKKSELMYQPAKALHCAEHHLLKRLNMEYNHHSR</sequence>
<comment type="caution">
    <text evidence="1">The sequence shown here is derived from an EMBL/GenBank/DDBJ whole genome shotgun (WGS) entry which is preliminary data.</text>
</comment>
<organism evidence="1 2">
    <name type="scientific">Plakobranchus ocellatus</name>
    <dbReference type="NCBI Taxonomy" id="259542"/>
    <lineage>
        <taxon>Eukaryota</taxon>
        <taxon>Metazoa</taxon>
        <taxon>Spiralia</taxon>
        <taxon>Lophotrochozoa</taxon>
        <taxon>Mollusca</taxon>
        <taxon>Gastropoda</taxon>
        <taxon>Heterobranchia</taxon>
        <taxon>Euthyneura</taxon>
        <taxon>Panpulmonata</taxon>
        <taxon>Sacoglossa</taxon>
        <taxon>Placobranchoidea</taxon>
        <taxon>Plakobranchidae</taxon>
        <taxon>Plakobranchus</taxon>
    </lineage>
</organism>
<dbReference type="AlphaFoldDB" id="A0AAV3YWB9"/>
<gene>
    <name evidence="1" type="ORF">PoB_001297200</name>
</gene>
<keyword evidence="2" id="KW-1185">Reference proteome</keyword>
<evidence type="ECO:0000313" key="1">
    <source>
        <dbReference type="EMBL" id="GFN86466.1"/>
    </source>
</evidence>
<reference evidence="1 2" key="1">
    <citation type="journal article" date="2021" name="Elife">
        <title>Chloroplast acquisition without the gene transfer in kleptoplastic sea slugs, Plakobranchus ocellatus.</title>
        <authorList>
            <person name="Maeda T."/>
            <person name="Takahashi S."/>
            <person name="Yoshida T."/>
            <person name="Shimamura S."/>
            <person name="Takaki Y."/>
            <person name="Nagai Y."/>
            <person name="Toyoda A."/>
            <person name="Suzuki Y."/>
            <person name="Arimoto A."/>
            <person name="Ishii H."/>
            <person name="Satoh N."/>
            <person name="Nishiyama T."/>
            <person name="Hasebe M."/>
            <person name="Maruyama T."/>
            <person name="Minagawa J."/>
            <person name="Obokata J."/>
            <person name="Shigenobu S."/>
        </authorList>
    </citation>
    <scope>NUCLEOTIDE SEQUENCE [LARGE SCALE GENOMIC DNA]</scope>
</reference>
<dbReference type="EMBL" id="BLXT01001518">
    <property type="protein sequence ID" value="GFN86466.1"/>
    <property type="molecule type" value="Genomic_DNA"/>
</dbReference>
<evidence type="ECO:0000313" key="2">
    <source>
        <dbReference type="Proteomes" id="UP000735302"/>
    </source>
</evidence>
<name>A0AAV3YWB9_9GAST</name>